<gene>
    <name evidence="2" type="primary">LOC142162756</name>
</gene>
<evidence type="ECO:0000313" key="2">
    <source>
        <dbReference type="RefSeq" id="XP_075075565.1"/>
    </source>
</evidence>
<proteinExistence type="predicted"/>
<keyword evidence="1" id="KW-1185">Reference proteome</keyword>
<reference evidence="2" key="2">
    <citation type="submission" date="2025-08" db="UniProtKB">
        <authorList>
            <consortium name="RefSeq"/>
        </authorList>
    </citation>
    <scope>IDENTIFICATION</scope>
    <source>
        <tissue evidence="2">Leaf</tissue>
    </source>
</reference>
<protein>
    <submittedName>
        <fullName evidence="2">Uncharacterized protein LOC142162756</fullName>
    </submittedName>
</protein>
<organism evidence="1 2">
    <name type="scientific">Nicotiana tabacum</name>
    <name type="common">Common tobacco</name>
    <dbReference type="NCBI Taxonomy" id="4097"/>
    <lineage>
        <taxon>Eukaryota</taxon>
        <taxon>Viridiplantae</taxon>
        <taxon>Streptophyta</taxon>
        <taxon>Embryophyta</taxon>
        <taxon>Tracheophyta</taxon>
        <taxon>Spermatophyta</taxon>
        <taxon>Magnoliopsida</taxon>
        <taxon>eudicotyledons</taxon>
        <taxon>Gunneridae</taxon>
        <taxon>Pentapetalae</taxon>
        <taxon>asterids</taxon>
        <taxon>lamiids</taxon>
        <taxon>Solanales</taxon>
        <taxon>Solanaceae</taxon>
        <taxon>Nicotianoideae</taxon>
        <taxon>Nicotianeae</taxon>
        <taxon>Nicotiana</taxon>
    </lineage>
</organism>
<accession>A0AC58RS66</accession>
<dbReference type="Proteomes" id="UP000790787">
    <property type="component" value="Chromosome 1"/>
</dbReference>
<sequence length="224" mass="25624">MATLDIDNPRHPLFLQPSDNPSNVIISIQLKGTKNYLVWSKVMVMALRAKRKLGFIDGTCTKCQFTEEKIGNLITGIVYADNALEVWLDLEDRFNKINKNFSVLMGLNESHGAIRSQILFQSPSPSVRRAFAILINEENQWKVCFSNSQVNLASDMNDSTAFMSTKDSLAKFKKFNNLYCEYCRFNGHTKDTCYKLHGYPPSFKGKRNYQYRQANAVVNDDSHE</sequence>
<dbReference type="RefSeq" id="XP_075075565.1">
    <property type="nucleotide sequence ID" value="XM_075219464.1"/>
</dbReference>
<name>A0AC58RS66_TOBAC</name>
<reference evidence="1" key="1">
    <citation type="journal article" date="2014" name="Nat. Commun.">
        <title>The tobacco genome sequence and its comparison with those of tomato and potato.</title>
        <authorList>
            <person name="Sierro N."/>
            <person name="Battey J.N."/>
            <person name="Ouadi S."/>
            <person name="Bakaher N."/>
            <person name="Bovet L."/>
            <person name="Willig A."/>
            <person name="Goepfert S."/>
            <person name="Peitsch M.C."/>
            <person name="Ivanov N.V."/>
        </authorList>
    </citation>
    <scope>NUCLEOTIDE SEQUENCE [LARGE SCALE GENOMIC DNA]</scope>
</reference>
<evidence type="ECO:0000313" key="1">
    <source>
        <dbReference type="Proteomes" id="UP000790787"/>
    </source>
</evidence>